<dbReference type="GO" id="GO:0006271">
    <property type="term" value="P:DNA strand elongation involved in DNA replication"/>
    <property type="evidence" value="ECO:0007669"/>
    <property type="project" value="TreeGrafter"/>
</dbReference>
<dbReference type="PANTHER" id="PTHR10416">
    <property type="entry name" value="DNA POLYMERASE DELTA SUBUNIT 2"/>
    <property type="match status" value="1"/>
</dbReference>
<protein>
    <recommendedName>
        <fullName evidence="11">DNA polymerase delta small subunit</fullName>
    </recommendedName>
</protein>
<dbReference type="CDD" id="cd07387">
    <property type="entry name" value="MPP_PolD2_C"/>
    <property type="match status" value="1"/>
</dbReference>
<dbReference type="EMBL" id="CAJNON010000029">
    <property type="protein sequence ID" value="CAF0820905.1"/>
    <property type="molecule type" value="Genomic_DNA"/>
</dbReference>
<feature type="domain" description="DNA polymerase delta subunit OB-fold" evidence="7">
    <location>
        <begin position="114"/>
        <end position="241"/>
    </location>
</feature>
<evidence type="ECO:0000313" key="9">
    <source>
        <dbReference type="EMBL" id="CAF3601751.1"/>
    </source>
</evidence>
<dbReference type="OrthoDB" id="3763at2759"/>
<feature type="compositionally biased region" description="Basic and acidic residues" evidence="5">
    <location>
        <begin position="38"/>
        <end position="51"/>
    </location>
</feature>
<dbReference type="InterPro" id="IPR024826">
    <property type="entry name" value="DNA_pol_delta/II_ssu"/>
</dbReference>
<dbReference type="Gene3D" id="3.60.21.50">
    <property type="match status" value="1"/>
</dbReference>
<feature type="compositionally biased region" description="Pro residues" evidence="5">
    <location>
        <begin position="56"/>
        <end position="67"/>
    </location>
</feature>
<evidence type="ECO:0000256" key="4">
    <source>
        <dbReference type="ARBA" id="ARBA00023242"/>
    </source>
</evidence>
<dbReference type="InterPro" id="IPR040663">
    <property type="entry name" value="DNA_pol_D_N"/>
</dbReference>
<organism evidence="8 10">
    <name type="scientific">Adineta steineri</name>
    <dbReference type="NCBI Taxonomy" id="433720"/>
    <lineage>
        <taxon>Eukaryota</taxon>
        <taxon>Metazoa</taxon>
        <taxon>Spiralia</taxon>
        <taxon>Gnathifera</taxon>
        <taxon>Rotifera</taxon>
        <taxon>Eurotatoria</taxon>
        <taxon>Bdelloidea</taxon>
        <taxon>Adinetida</taxon>
        <taxon>Adinetidae</taxon>
        <taxon>Adineta</taxon>
    </lineage>
</organism>
<evidence type="ECO:0000256" key="3">
    <source>
        <dbReference type="ARBA" id="ARBA00022705"/>
    </source>
</evidence>
<evidence type="ECO:0008006" key="11">
    <source>
        <dbReference type="Google" id="ProtNLM"/>
    </source>
</evidence>
<evidence type="ECO:0000313" key="10">
    <source>
        <dbReference type="Proteomes" id="UP000663891"/>
    </source>
</evidence>
<gene>
    <name evidence="9" type="ORF">OKA104_LOCUS6653</name>
    <name evidence="8" type="ORF">VCS650_LOCUS5068</name>
</gene>
<feature type="compositionally biased region" description="Polar residues" evidence="5">
    <location>
        <begin position="1"/>
        <end position="25"/>
    </location>
</feature>
<comment type="caution">
    <text evidence="8">The sequence shown here is derived from an EMBL/GenBank/DDBJ whole genome shotgun (WGS) entry which is preliminary data.</text>
</comment>
<evidence type="ECO:0000259" key="6">
    <source>
        <dbReference type="Pfam" id="PF04042"/>
    </source>
</evidence>
<dbReference type="GO" id="GO:0043625">
    <property type="term" value="C:delta DNA polymerase complex"/>
    <property type="evidence" value="ECO:0007669"/>
    <property type="project" value="TreeGrafter"/>
</dbReference>
<dbReference type="Proteomes" id="UP000663891">
    <property type="component" value="Unassembled WGS sequence"/>
</dbReference>
<feature type="region of interest" description="Disordered" evidence="5">
    <location>
        <begin position="1"/>
        <end position="70"/>
    </location>
</feature>
<dbReference type="AlphaFoldDB" id="A0A813U511"/>
<evidence type="ECO:0000313" key="8">
    <source>
        <dbReference type="EMBL" id="CAF0820905.1"/>
    </source>
</evidence>
<evidence type="ECO:0000256" key="1">
    <source>
        <dbReference type="ARBA" id="ARBA00004123"/>
    </source>
</evidence>
<reference evidence="8" key="1">
    <citation type="submission" date="2021-02" db="EMBL/GenBank/DDBJ databases">
        <authorList>
            <person name="Nowell W R."/>
        </authorList>
    </citation>
    <scope>NUCLEOTIDE SEQUENCE</scope>
</reference>
<comment type="subcellular location">
    <subcellularLocation>
        <location evidence="1">Nucleus</location>
    </subcellularLocation>
</comment>
<dbReference type="PANTHER" id="PTHR10416:SF0">
    <property type="entry name" value="DNA POLYMERASE DELTA SUBUNIT 2"/>
    <property type="match status" value="1"/>
</dbReference>
<evidence type="ECO:0000256" key="5">
    <source>
        <dbReference type="SAM" id="MobiDB-lite"/>
    </source>
</evidence>
<feature type="compositionally biased region" description="Low complexity" evidence="5">
    <location>
        <begin position="26"/>
        <end position="37"/>
    </location>
</feature>
<dbReference type="Pfam" id="PF18018">
    <property type="entry name" value="DNA_pol_D_N"/>
    <property type="match status" value="1"/>
</dbReference>
<dbReference type="GO" id="GO:0003677">
    <property type="term" value="F:DNA binding"/>
    <property type="evidence" value="ECO:0007669"/>
    <property type="project" value="InterPro"/>
</dbReference>
<dbReference type="InterPro" id="IPR007185">
    <property type="entry name" value="DNA_pol_a/d/e_bsu"/>
</dbReference>
<dbReference type="EMBL" id="CAJOAY010000247">
    <property type="protein sequence ID" value="CAF3601751.1"/>
    <property type="molecule type" value="Genomic_DNA"/>
</dbReference>
<dbReference type="Pfam" id="PF04042">
    <property type="entry name" value="DNA_pol_E_B"/>
    <property type="match status" value="1"/>
</dbReference>
<sequence>MSKTNKNQKSITSFFKNPGQTSTNDSSVSKPKSSPIVETKEIKKENEEEILKMPSSSPPPGPAPAPIPSAQLILSPKKPTVAVCPTIQRQPTSETEWINLSDRFLLTNRNFEVQYAHLYAERLGSLRKIVTKAAENRWDRKIPIKRMNDIIPDEECILVGILFKQMVLKPSIVKQIATENGFSLQPPRNRYVDPTDKLILEEETQRIELNGKIDVDQFVTGIVMAIRGYEDEKGVFIVKDYCFKDLSIPKQLSPIKDDRYILLASGFLLSETSIIFNQLEYLVNSLTQSSNIQSKQIQNILSNIIRFVVAGNLIESSNRLKETTNQAKYLTRKMTASSVEAMHSIDELFNKIAAITDIDIMPGVNDPSCHMLPQQPLHPCMFPSSSKQKSAHCLTNPYDFQIGDIRILGTSGQNVDDIDLQSTIDDRAQILENCLNWGVIAPTCPDTLSCYPYVKNDPFIINDTPHVFFAGNQPKFGTRLFKGPNNIEVRLICIPCFAQSNSCVALNLNTLECHEISFENQTPQIIQ</sequence>
<name>A0A813U511_9BILA</name>
<feature type="domain" description="DNA polymerase alpha/delta/epsilon subunit B" evidence="6">
    <location>
        <begin position="261"/>
        <end position="478"/>
    </location>
</feature>
<evidence type="ECO:0000256" key="2">
    <source>
        <dbReference type="ARBA" id="ARBA00006035"/>
    </source>
</evidence>
<proteinExistence type="inferred from homology"/>
<keyword evidence="3" id="KW-0235">DNA replication</keyword>
<evidence type="ECO:0000259" key="7">
    <source>
        <dbReference type="Pfam" id="PF18018"/>
    </source>
</evidence>
<comment type="similarity">
    <text evidence="2">Belongs to the DNA polymerase delta/II small subunit family.</text>
</comment>
<dbReference type="Proteomes" id="UP000663881">
    <property type="component" value="Unassembled WGS sequence"/>
</dbReference>
<keyword evidence="4" id="KW-0539">Nucleus</keyword>
<accession>A0A813U511</accession>
<dbReference type="InterPro" id="IPR041863">
    <property type="entry name" value="PolD2_C"/>
</dbReference>